<comment type="similarity">
    <text evidence="1">Belongs to the sel-1 family.</text>
</comment>
<dbReference type="PANTHER" id="PTHR11102:SF147">
    <property type="entry name" value="SEL1L ADAPTOR SUBUNIT OF ERAD E3 UBIQUITIN LIGASE"/>
    <property type="match status" value="1"/>
</dbReference>
<evidence type="ECO:0000256" key="1">
    <source>
        <dbReference type="ARBA" id="ARBA00038101"/>
    </source>
</evidence>
<feature type="transmembrane region" description="Helical" evidence="4">
    <location>
        <begin position="705"/>
        <end position="725"/>
    </location>
</feature>
<dbReference type="InterPro" id="IPR011990">
    <property type="entry name" value="TPR-like_helical_dom_sf"/>
</dbReference>
<dbReference type="AlphaFoldDB" id="A0A9P4M1E0"/>
<dbReference type="SMART" id="SM00671">
    <property type="entry name" value="SEL1"/>
    <property type="match status" value="10"/>
</dbReference>
<protein>
    <submittedName>
        <fullName evidence="5">HCP-like protein</fullName>
    </submittedName>
</protein>
<keyword evidence="4" id="KW-0472">Membrane</keyword>
<proteinExistence type="inferred from homology"/>
<evidence type="ECO:0000313" key="5">
    <source>
        <dbReference type="EMBL" id="KAF2093448.1"/>
    </source>
</evidence>
<feature type="coiled-coil region" evidence="2">
    <location>
        <begin position="662"/>
        <end position="689"/>
    </location>
</feature>
<dbReference type="PANTHER" id="PTHR11102">
    <property type="entry name" value="SEL-1-LIKE PROTEIN"/>
    <property type="match status" value="1"/>
</dbReference>
<comment type="caution">
    <text evidence="5">The sequence shown here is derived from an EMBL/GenBank/DDBJ whole genome shotgun (WGS) entry which is preliminary data.</text>
</comment>
<keyword evidence="4" id="KW-0812">Transmembrane</keyword>
<dbReference type="InterPro" id="IPR050767">
    <property type="entry name" value="Sel1_AlgK"/>
</dbReference>
<gene>
    <name evidence="5" type="ORF">NA57DRAFT_48346</name>
</gene>
<dbReference type="Gene3D" id="1.25.40.10">
    <property type="entry name" value="Tetratricopeptide repeat domain"/>
    <property type="match status" value="3"/>
</dbReference>
<keyword evidence="4" id="KW-1133">Transmembrane helix</keyword>
<dbReference type="EMBL" id="ML978138">
    <property type="protein sequence ID" value="KAF2093448.1"/>
    <property type="molecule type" value="Genomic_DNA"/>
</dbReference>
<feature type="region of interest" description="Disordered" evidence="3">
    <location>
        <begin position="735"/>
        <end position="780"/>
    </location>
</feature>
<keyword evidence="6" id="KW-1185">Reference proteome</keyword>
<dbReference type="GO" id="GO:0036503">
    <property type="term" value="P:ERAD pathway"/>
    <property type="evidence" value="ECO:0007669"/>
    <property type="project" value="TreeGrafter"/>
</dbReference>
<name>A0A9P4M1E0_9PEZI</name>
<evidence type="ECO:0000256" key="4">
    <source>
        <dbReference type="SAM" id="Phobius"/>
    </source>
</evidence>
<dbReference type="Pfam" id="PF08238">
    <property type="entry name" value="Sel1"/>
    <property type="match status" value="10"/>
</dbReference>
<keyword evidence="2" id="KW-0175">Coiled coil</keyword>
<reference evidence="5" key="1">
    <citation type="journal article" date="2020" name="Stud. Mycol.">
        <title>101 Dothideomycetes genomes: a test case for predicting lifestyles and emergence of pathogens.</title>
        <authorList>
            <person name="Haridas S."/>
            <person name="Albert R."/>
            <person name="Binder M."/>
            <person name="Bloem J."/>
            <person name="Labutti K."/>
            <person name="Salamov A."/>
            <person name="Andreopoulos B."/>
            <person name="Baker S."/>
            <person name="Barry K."/>
            <person name="Bills G."/>
            <person name="Bluhm B."/>
            <person name="Cannon C."/>
            <person name="Castanera R."/>
            <person name="Culley D."/>
            <person name="Daum C."/>
            <person name="Ezra D."/>
            <person name="Gonzalez J."/>
            <person name="Henrissat B."/>
            <person name="Kuo A."/>
            <person name="Liang C."/>
            <person name="Lipzen A."/>
            <person name="Lutzoni F."/>
            <person name="Magnuson J."/>
            <person name="Mondo S."/>
            <person name="Nolan M."/>
            <person name="Ohm R."/>
            <person name="Pangilinan J."/>
            <person name="Park H.-J."/>
            <person name="Ramirez L."/>
            <person name="Alfaro M."/>
            <person name="Sun H."/>
            <person name="Tritt A."/>
            <person name="Yoshinaga Y."/>
            <person name="Zwiers L.-H."/>
            <person name="Turgeon B."/>
            <person name="Goodwin S."/>
            <person name="Spatafora J."/>
            <person name="Crous P."/>
            <person name="Grigoriev I."/>
        </authorList>
    </citation>
    <scope>NUCLEOTIDE SEQUENCE</scope>
    <source>
        <strain evidence="5">CBS 133067</strain>
    </source>
</reference>
<evidence type="ECO:0000256" key="3">
    <source>
        <dbReference type="SAM" id="MobiDB-lite"/>
    </source>
</evidence>
<sequence length="780" mass="86132">MSSIIPRKPQGFTGRALYYADKLFSLLFLSAPPAQATPSSSRPRKLNAPLSKAVELLEDAANQNNPDAMFMLAEMNMYGNFTHPRNYTQAFQRYLQLASFNGNSSAQHMVGFMYGTGIGGAVEQDQAKAMLYYTFAADSGDIRSEMAIAYRHHAGISTPVSCEDAVHYYRKVADKAIHHIQSGPPGGHAPIKEAYRIADAEGGVYGEGASVYSTGIYAKQGGPNSDTYASFDDVIEYLDFLSRKGDLKARFNIAKFMYEGHRTMKRDLKAAKQQFMDIARLYWTKDGRVRTEASATAEKLATRAAGYLGRMFVRGEGVTQSFKIAQTWLRRGIANGDALSQYYMGLLYLHGLGVERDPVKAADYFAPAADQDLSAAQVRLGILFLDQGDRESAHRYFDLAARNRHTEAYYYLAGMTYEGVGRDRSCGQAASLYKSAVEKAETIVAPIHEANAAWDDGDTETALIAYMLAAEQGFESAQANVAYILDLAQPRPYSLPMLLPTLFSTSVSVAKTARSILNDASLALMYWARSAAQDNADSLVKLGDYYAYGHGLPSPDLEKAASCYMHAADGVPGVTPQSAQAMWNLGWMHENGIGMEQDFHLAKRFYDMSLETNTEAELPVKLALGKLRIRSWWNRVTNGEVKSIEDEPAQKRTYSSLSEWLSAFLEADAAQLAAELDAEQQELEDWDQSEMPGASDDFLEDIDDGLLEMLIIAGLAATLAFLVYYRNQRAAENRQRIEQERNGQRQPAEGQQNQGQGDRGMFPQPGDPELFNWAAGGVGH</sequence>
<dbReference type="GO" id="GO:0005789">
    <property type="term" value="C:endoplasmic reticulum membrane"/>
    <property type="evidence" value="ECO:0007669"/>
    <property type="project" value="TreeGrafter"/>
</dbReference>
<evidence type="ECO:0000256" key="2">
    <source>
        <dbReference type="SAM" id="Coils"/>
    </source>
</evidence>
<accession>A0A9P4M1E0</accession>
<dbReference type="Proteomes" id="UP000799772">
    <property type="component" value="Unassembled WGS sequence"/>
</dbReference>
<dbReference type="SUPFAM" id="SSF81901">
    <property type="entry name" value="HCP-like"/>
    <property type="match status" value="3"/>
</dbReference>
<organism evidence="5 6">
    <name type="scientific">Rhizodiscina lignyota</name>
    <dbReference type="NCBI Taxonomy" id="1504668"/>
    <lineage>
        <taxon>Eukaryota</taxon>
        <taxon>Fungi</taxon>
        <taxon>Dikarya</taxon>
        <taxon>Ascomycota</taxon>
        <taxon>Pezizomycotina</taxon>
        <taxon>Dothideomycetes</taxon>
        <taxon>Pleosporomycetidae</taxon>
        <taxon>Aulographales</taxon>
        <taxon>Rhizodiscinaceae</taxon>
        <taxon>Rhizodiscina</taxon>
    </lineage>
</organism>
<dbReference type="InterPro" id="IPR006597">
    <property type="entry name" value="Sel1-like"/>
</dbReference>
<dbReference type="OrthoDB" id="27934at2759"/>
<evidence type="ECO:0000313" key="6">
    <source>
        <dbReference type="Proteomes" id="UP000799772"/>
    </source>
</evidence>